<dbReference type="AlphaFoldDB" id="A0A098S0G1"/>
<accession>A0A098S0G1</accession>
<keyword evidence="2" id="KW-1185">Reference proteome</keyword>
<gene>
    <name evidence="1" type="ORF">IX84_26410</name>
</gene>
<dbReference type="Proteomes" id="UP000029736">
    <property type="component" value="Unassembled WGS sequence"/>
</dbReference>
<organism evidence="1 2">
    <name type="scientific">Phaeodactylibacter xiamenensis</name>
    <dbReference type="NCBI Taxonomy" id="1524460"/>
    <lineage>
        <taxon>Bacteria</taxon>
        <taxon>Pseudomonadati</taxon>
        <taxon>Bacteroidota</taxon>
        <taxon>Saprospiria</taxon>
        <taxon>Saprospirales</taxon>
        <taxon>Haliscomenobacteraceae</taxon>
        <taxon>Phaeodactylibacter</taxon>
    </lineage>
</organism>
<name>A0A098S0G1_9BACT</name>
<comment type="caution">
    <text evidence="1">The sequence shown here is derived from an EMBL/GenBank/DDBJ whole genome shotgun (WGS) entry which is preliminary data.</text>
</comment>
<reference evidence="1 2" key="1">
    <citation type="journal article" date="2014" name="Int. J. Syst. Evol. Microbiol.">
        <title>Phaeodactylibacter xiamenensis gen. nov., sp. nov., a member of the family Saprospiraceae isolated from the marine alga Phaeodactylum tricornutum.</title>
        <authorList>
            <person name="Chen Z.Jr."/>
            <person name="Lei X."/>
            <person name="Lai Q."/>
            <person name="Li Y."/>
            <person name="Zhang B."/>
            <person name="Zhang J."/>
            <person name="Zhang H."/>
            <person name="Yang L."/>
            <person name="Zheng W."/>
            <person name="Tian Y."/>
            <person name="Yu Z."/>
            <person name="Xu H.Jr."/>
            <person name="Zheng T."/>
        </authorList>
    </citation>
    <scope>NUCLEOTIDE SEQUENCE [LARGE SCALE GENOMIC DNA]</scope>
    <source>
        <strain evidence="1 2">KD52</strain>
    </source>
</reference>
<dbReference type="RefSeq" id="WP_044227596.1">
    <property type="nucleotide sequence ID" value="NZ_JBKAGJ010000003.1"/>
</dbReference>
<dbReference type="EMBL" id="JPOS01000084">
    <property type="protein sequence ID" value="KGE85626.1"/>
    <property type="molecule type" value="Genomic_DNA"/>
</dbReference>
<evidence type="ECO:0000313" key="1">
    <source>
        <dbReference type="EMBL" id="KGE85626.1"/>
    </source>
</evidence>
<sequence>MTDIYHDYLDKPTSSKLPKSSLNMSLKGENISEPGKLLHQIEFEQSVAPVAKYHTGGFSAAKFRLDRFLHNGL</sequence>
<evidence type="ECO:0000313" key="2">
    <source>
        <dbReference type="Proteomes" id="UP000029736"/>
    </source>
</evidence>
<proteinExistence type="predicted"/>
<protein>
    <submittedName>
        <fullName evidence="1">Uncharacterized protein</fullName>
    </submittedName>
</protein>